<feature type="compositionally biased region" description="Basic and acidic residues" evidence="1">
    <location>
        <begin position="21"/>
        <end position="34"/>
    </location>
</feature>
<organism evidence="2 3">
    <name type="scientific">Tanacetum coccineum</name>
    <dbReference type="NCBI Taxonomy" id="301880"/>
    <lineage>
        <taxon>Eukaryota</taxon>
        <taxon>Viridiplantae</taxon>
        <taxon>Streptophyta</taxon>
        <taxon>Embryophyta</taxon>
        <taxon>Tracheophyta</taxon>
        <taxon>Spermatophyta</taxon>
        <taxon>Magnoliopsida</taxon>
        <taxon>eudicotyledons</taxon>
        <taxon>Gunneridae</taxon>
        <taxon>Pentapetalae</taxon>
        <taxon>asterids</taxon>
        <taxon>campanulids</taxon>
        <taxon>Asterales</taxon>
        <taxon>Asteraceae</taxon>
        <taxon>Asteroideae</taxon>
        <taxon>Anthemideae</taxon>
        <taxon>Anthemidinae</taxon>
        <taxon>Tanacetum</taxon>
    </lineage>
</organism>
<dbReference type="Proteomes" id="UP001151760">
    <property type="component" value="Unassembled WGS sequence"/>
</dbReference>
<feature type="compositionally biased region" description="Acidic residues" evidence="1">
    <location>
        <begin position="53"/>
        <end position="67"/>
    </location>
</feature>
<accession>A0ABQ5IUZ2</accession>
<evidence type="ECO:0000256" key="1">
    <source>
        <dbReference type="SAM" id="MobiDB-lite"/>
    </source>
</evidence>
<name>A0ABQ5IUZ2_9ASTR</name>
<evidence type="ECO:0000313" key="3">
    <source>
        <dbReference type="Proteomes" id="UP001151760"/>
    </source>
</evidence>
<keyword evidence="3" id="KW-1185">Reference proteome</keyword>
<dbReference type="EMBL" id="BQNB010021212">
    <property type="protein sequence ID" value="GJU04061.1"/>
    <property type="molecule type" value="Genomic_DNA"/>
</dbReference>
<evidence type="ECO:0000313" key="2">
    <source>
        <dbReference type="EMBL" id="GJU04061.1"/>
    </source>
</evidence>
<feature type="region of interest" description="Disordered" evidence="1">
    <location>
        <begin position="1"/>
        <end position="69"/>
    </location>
</feature>
<proteinExistence type="predicted"/>
<protein>
    <submittedName>
        <fullName evidence="2">Uncharacterized protein</fullName>
    </submittedName>
</protein>
<reference evidence="2" key="2">
    <citation type="submission" date="2022-01" db="EMBL/GenBank/DDBJ databases">
        <authorList>
            <person name="Yamashiro T."/>
            <person name="Shiraishi A."/>
            <person name="Satake H."/>
            <person name="Nakayama K."/>
        </authorList>
    </citation>
    <scope>NUCLEOTIDE SEQUENCE</scope>
</reference>
<feature type="region of interest" description="Disordered" evidence="1">
    <location>
        <begin position="105"/>
        <end position="132"/>
    </location>
</feature>
<gene>
    <name evidence="2" type="ORF">Tco_1114399</name>
</gene>
<sequence>MKSCRHGPSDVMHNPPQPLKVDPHGFEDSYRDGVEVPGDADDEGDDHFSDTQDTNDENDETESDEDEIYKYKIRVHKDADEEMLNVKVEDFGKGDAEVSDAAKAYAEKTEGAKDDSKKAELPPTSSSLSISSGFGDQFLKLSSDTSLVGTVKDTTDAEISSLLDIKI</sequence>
<reference evidence="2" key="1">
    <citation type="journal article" date="2022" name="Int. J. Mol. Sci.">
        <title>Draft Genome of Tanacetum Coccineum: Genomic Comparison of Closely Related Tanacetum-Family Plants.</title>
        <authorList>
            <person name="Yamashiro T."/>
            <person name="Shiraishi A."/>
            <person name="Nakayama K."/>
            <person name="Satake H."/>
        </authorList>
    </citation>
    <scope>NUCLEOTIDE SEQUENCE</scope>
</reference>
<comment type="caution">
    <text evidence="2">The sequence shown here is derived from an EMBL/GenBank/DDBJ whole genome shotgun (WGS) entry which is preliminary data.</text>
</comment>
<feature type="compositionally biased region" description="Basic and acidic residues" evidence="1">
    <location>
        <begin position="105"/>
        <end position="120"/>
    </location>
</feature>